<accession>A0A318MJC9</accession>
<evidence type="ECO:0000256" key="3">
    <source>
        <dbReference type="ARBA" id="ARBA00022989"/>
    </source>
</evidence>
<feature type="domain" description="Major facilitator superfamily (MFS) profile" evidence="7">
    <location>
        <begin position="32"/>
        <end position="434"/>
    </location>
</feature>
<feature type="transmembrane region" description="Helical" evidence="6">
    <location>
        <begin position="345"/>
        <end position="362"/>
    </location>
</feature>
<feature type="transmembrane region" description="Helical" evidence="6">
    <location>
        <begin position="168"/>
        <end position="190"/>
    </location>
</feature>
<evidence type="ECO:0000256" key="5">
    <source>
        <dbReference type="SAM" id="MobiDB-lite"/>
    </source>
</evidence>
<dbReference type="InterPro" id="IPR011701">
    <property type="entry name" value="MFS"/>
</dbReference>
<feature type="transmembrane region" description="Helical" evidence="6">
    <location>
        <begin position="108"/>
        <end position="127"/>
    </location>
</feature>
<dbReference type="PANTHER" id="PTHR23528">
    <property type="match status" value="1"/>
</dbReference>
<evidence type="ECO:0000256" key="6">
    <source>
        <dbReference type="SAM" id="Phobius"/>
    </source>
</evidence>
<reference evidence="8 9" key="1">
    <citation type="submission" date="2018-05" db="EMBL/GenBank/DDBJ databases">
        <title>Reference genomes for bee gut microbiota database.</title>
        <authorList>
            <person name="Ellegaard K.M."/>
        </authorList>
    </citation>
    <scope>NUCLEOTIDE SEQUENCE [LARGE SCALE GENOMIC DNA]</scope>
    <source>
        <strain evidence="8 9">ESL0199</strain>
    </source>
</reference>
<comment type="subcellular location">
    <subcellularLocation>
        <location evidence="1">Cell membrane</location>
        <topology evidence="1">Multi-pass membrane protein</topology>
    </subcellularLocation>
</comment>
<dbReference type="AlphaFoldDB" id="A0A318MJC9"/>
<evidence type="ECO:0000256" key="4">
    <source>
        <dbReference type="ARBA" id="ARBA00023136"/>
    </source>
</evidence>
<comment type="caution">
    <text evidence="8">The sequence shown here is derived from an EMBL/GenBank/DDBJ whole genome shotgun (WGS) entry which is preliminary data.</text>
</comment>
<evidence type="ECO:0000313" key="8">
    <source>
        <dbReference type="EMBL" id="PXY86730.1"/>
    </source>
</evidence>
<dbReference type="Pfam" id="PF07690">
    <property type="entry name" value="MFS_1"/>
    <property type="match status" value="1"/>
</dbReference>
<feature type="transmembrane region" description="Helical" evidence="6">
    <location>
        <begin position="254"/>
        <end position="274"/>
    </location>
</feature>
<protein>
    <submittedName>
        <fullName evidence="8">Transporter</fullName>
    </submittedName>
</protein>
<feature type="transmembrane region" description="Helical" evidence="6">
    <location>
        <begin position="411"/>
        <end position="430"/>
    </location>
</feature>
<dbReference type="GO" id="GO:0005886">
    <property type="term" value="C:plasma membrane"/>
    <property type="evidence" value="ECO:0007669"/>
    <property type="project" value="UniProtKB-SubCell"/>
</dbReference>
<keyword evidence="2 6" id="KW-0812">Transmembrane</keyword>
<proteinExistence type="predicted"/>
<feature type="transmembrane region" description="Helical" evidence="6">
    <location>
        <begin position="133"/>
        <end position="156"/>
    </location>
</feature>
<evidence type="ECO:0000256" key="2">
    <source>
        <dbReference type="ARBA" id="ARBA00022692"/>
    </source>
</evidence>
<gene>
    <name evidence="8" type="ORF">DKK74_07935</name>
</gene>
<evidence type="ECO:0000259" key="7">
    <source>
        <dbReference type="PROSITE" id="PS50850"/>
    </source>
</evidence>
<keyword evidence="4 6" id="KW-0472">Membrane</keyword>
<dbReference type="InterPro" id="IPR036259">
    <property type="entry name" value="MFS_trans_sf"/>
</dbReference>
<organism evidence="8 9">
    <name type="scientific">Bifidobacterium asteroides</name>
    <dbReference type="NCBI Taxonomy" id="1684"/>
    <lineage>
        <taxon>Bacteria</taxon>
        <taxon>Bacillati</taxon>
        <taxon>Actinomycetota</taxon>
        <taxon>Actinomycetes</taxon>
        <taxon>Bifidobacteriales</taxon>
        <taxon>Bifidobacteriaceae</taxon>
        <taxon>Bifidobacterium</taxon>
    </lineage>
</organism>
<feature type="transmembrane region" description="Helical" evidence="6">
    <location>
        <begin position="286"/>
        <end position="309"/>
    </location>
</feature>
<sequence>MSTSKPATDPTAKATPESGSASNQPAKKGKAESLRYVVGLFIYNLLVYIGFNGAVAVLLPQRLKDIGVANPSALLGTISGVGAVLSMFINVFIGSMSDRTRSRFGRRTPWIVAGAVVDGVCFYAVGLPKSGSMVGIIYCISLIGLNMMTAPITAVLSDRVPEKDRGTAAAAFGGGAVIGQGIGTLMDSAFINHTQVGFLVAGIALLLAGWIPMAVIPREASNKDIPKTAEPVWKVLVHAFTPPTKGASDFWKAFICRTGLLIAYQMITAYQLYILEDRIGQTKAQAGSVIATMSMITMVVSLIATFSSGPISDMIKRRKPPIIFACALYAIGIALAWAIPTPTGMLLFAGVAGFGYGMYSAIDQALNVDVLPNKENAGKDLGFINIATCAGQAIGSVFTSTIVTVSGGYNLVFPVAITMTIFSAIAAVMIKKVR</sequence>
<dbReference type="RefSeq" id="WP_110413548.1">
    <property type="nucleotide sequence ID" value="NZ_QGLK01000005.1"/>
</dbReference>
<keyword evidence="3 6" id="KW-1133">Transmembrane helix</keyword>
<dbReference type="Proteomes" id="UP000248128">
    <property type="component" value="Unassembled WGS sequence"/>
</dbReference>
<feature type="transmembrane region" description="Helical" evidence="6">
    <location>
        <begin position="72"/>
        <end position="96"/>
    </location>
</feature>
<feature type="transmembrane region" description="Helical" evidence="6">
    <location>
        <begin position="196"/>
        <end position="216"/>
    </location>
</feature>
<dbReference type="Gene3D" id="1.20.1250.20">
    <property type="entry name" value="MFS general substrate transporter like domains"/>
    <property type="match status" value="2"/>
</dbReference>
<name>A0A318MJC9_9BIFI</name>
<evidence type="ECO:0000313" key="9">
    <source>
        <dbReference type="Proteomes" id="UP000248128"/>
    </source>
</evidence>
<dbReference type="PROSITE" id="PS50850">
    <property type="entry name" value="MFS"/>
    <property type="match status" value="1"/>
</dbReference>
<feature type="region of interest" description="Disordered" evidence="5">
    <location>
        <begin position="1"/>
        <end position="26"/>
    </location>
</feature>
<feature type="transmembrane region" description="Helical" evidence="6">
    <location>
        <begin position="383"/>
        <end position="405"/>
    </location>
</feature>
<dbReference type="PANTHER" id="PTHR23528:SF1">
    <property type="entry name" value="MAJOR FACILITATOR SUPERFAMILY (MFS) PROFILE DOMAIN-CONTAINING PROTEIN"/>
    <property type="match status" value="1"/>
</dbReference>
<feature type="transmembrane region" description="Helical" evidence="6">
    <location>
        <begin position="36"/>
        <end position="60"/>
    </location>
</feature>
<dbReference type="SUPFAM" id="SSF103473">
    <property type="entry name" value="MFS general substrate transporter"/>
    <property type="match status" value="1"/>
</dbReference>
<evidence type="ECO:0000256" key="1">
    <source>
        <dbReference type="ARBA" id="ARBA00004651"/>
    </source>
</evidence>
<dbReference type="GO" id="GO:0022857">
    <property type="term" value="F:transmembrane transporter activity"/>
    <property type="evidence" value="ECO:0007669"/>
    <property type="project" value="InterPro"/>
</dbReference>
<feature type="transmembrane region" description="Helical" evidence="6">
    <location>
        <begin position="321"/>
        <end position="339"/>
    </location>
</feature>
<dbReference type="InterPro" id="IPR020846">
    <property type="entry name" value="MFS_dom"/>
</dbReference>
<dbReference type="EMBL" id="QGLK01000005">
    <property type="protein sequence ID" value="PXY86730.1"/>
    <property type="molecule type" value="Genomic_DNA"/>
</dbReference>
<dbReference type="OrthoDB" id="7584869at2"/>